<accession>A0ABR7MZ68</accession>
<dbReference type="Gene3D" id="2.60.40.1080">
    <property type="match status" value="2"/>
</dbReference>
<feature type="domain" description="BIG2" evidence="2">
    <location>
        <begin position="31"/>
        <end position="110"/>
    </location>
</feature>
<dbReference type="InterPro" id="IPR045197">
    <property type="entry name" value="NUP210-like"/>
</dbReference>
<keyword evidence="1" id="KW-0732">Signal</keyword>
<organism evidence="3 4">
    <name type="scientific">Jutongia huaianensis</name>
    <dbReference type="NCBI Taxonomy" id="2763668"/>
    <lineage>
        <taxon>Bacteria</taxon>
        <taxon>Bacillati</taxon>
        <taxon>Bacillota</taxon>
        <taxon>Clostridia</taxon>
        <taxon>Lachnospirales</taxon>
        <taxon>Lachnospiraceae</taxon>
        <taxon>Jutongia</taxon>
    </lineage>
</organism>
<name>A0ABR7MZ68_9FIRM</name>
<dbReference type="Proteomes" id="UP000606193">
    <property type="component" value="Unassembled WGS sequence"/>
</dbReference>
<keyword evidence="4" id="KW-1185">Reference proteome</keyword>
<feature type="domain" description="BIG2" evidence="2">
    <location>
        <begin position="118"/>
        <end position="196"/>
    </location>
</feature>
<comment type="caution">
    <text evidence="3">The sequence shown here is derived from an EMBL/GenBank/DDBJ whole genome shotgun (WGS) entry which is preliminary data.</text>
</comment>
<sequence length="243" mass="25585">MIMKSVMKRMMVMVVIVAVLVVQMPGEATAAARPMEMALNYTTVLVKLHGKQTLKVSSIAPGGASKAVKYEIANRKIASVTKKGVVKGKKTGVTTIRVTSKKNKSLKKLVKVIVAQFVPTKVKMSTVSVKMKVDQKKSLKATVTPKKVLSSNKKGVWISSDTDIVSVSSKGVMTARQEGQAVVTFTTINGKKAVCTVTVSRDSVVRPVPEPTQPSVTSGGAIAIPVSGSAIGVDVASGSTFIL</sequence>
<proteinExistence type="predicted"/>
<dbReference type="SUPFAM" id="SSF49373">
    <property type="entry name" value="Invasin/intimin cell-adhesion fragments"/>
    <property type="match status" value="2"/>
</dbReference>
<dbReference type="InterPro" id="IPR003343">
    <property type="entry name" value="Big_2"/>
</dbReference>
<dbReference type="PANTHER" id="PTHR23019:SF0">
    <property type="entry name" value="NUCLEAR PORE MEMBRANE GLYCOPROTEIN 210"/>
    <property type="match status" value="1"/>
</dbReference>
<dbReference type="PANTHER" id="PTHR23019">
    <property type="entry name" value="NUCLEAR PORE MEMBRANE GLYCOPROTEIN GP210-RELATED"/>
    <property type="match status" value="1"/>
</dbReference>
<dbReference type="Pfam" id="PF02368">
    <property type="entry name" value="Big_2"/>
    <property type="match status" value="2"/>
</dbReference>
<evidence type="ECO:0000256" key="1">
    <source>
        <dbReference type="SAM" id="SignalP"/>
    </source>
</evidence>
<reference evidence="3 4" key="1">
    <citation type="submission" date="2020-08" db="EMBL/GenBank/DDBJ databases">
        <title>Genome public.</title>
        <authorList>
            <person name="Liu C."/>
            <person name="Sun Q."/>
        </authorList>
    </citation>
    <scope>NUCLEOTIDE SEQUENCE [LARGE SCALE GENOMIC DNA]</scope>
    <source>
        <strain evidence="3 4">NSJ-37</strain>
    </source>
</reference>
<dbReference type="SMART" id="SM00635">
    <property type="entry name" value="BID_2"/>
    <property type="match status" value="2"/>
</dbReference>
<feature type="chain" id="PRO_5045565174" evidence="1">
    <location>
        <begin position="31"/>
        <end position="243"/>
    </location>
</feature>
<gene>
    <name evidence="3" type="ORF">H8704_03310</name>
</gene>
<protein>
    <submittedName>
        <fullName evidence="3">Ig-like domain-containing protein</fullName>
    </submittedName>
</protein>
<evidence type="ECO:0000259" key="2">
    <source>
        <dbReference type="SMART" id="SM00635"/>
    </source>
</evidence>
<feature type="signal peptide" evidence="1">
    <location>
        <begin position="1"/>
        <end position="30"/>
    </location>
</feature>
<dbReference type="RefSeq" id="WP_249297334.1">
    <property type="nucleotide sequence ID" value="NZ_JACRSX010000002.1"/>
</dbReference>
<evidence type="ECO:0000313" key="3">
    <source>
        <dbReference type="EMBL" id="MBC8561666.1"/>
    </source>
</evidence>
<evidence type="ECO:0000313" key="4">
    <source>
        <dbReference type="Proteomes" id="UP000606193"/>
    </source>
</evidence>
<dbReference type="EMBL" id="JACRSX010000002">
    <property type="protein sequence ID" value="MBC8561666.1"/>
    <property type="molecule type" value="Genomic_DNA"/>
</dbReference>
<dbReference type="InterPro" id="IPR008964">
    <property type="entry name" value="Invasin/intimin_cell_adhesion"/>
</dbReference>